<organism evidence="1">
    <name type="scientific">Salvia splendens</name>
    <name type="common">Scarlet sage</name>
    <dbReference type="NCBI Taxonomy" id="180675"/>
    <lineage>
        <taxon>Eukaryota</taxon>
        <taxon>Viridiplantae</taxon>
        <taxon>Streptophyta</taxon>
        <taxon>Embryophyta</taxon>
        <taxon>Tracheophyta</taxon>
        <taxon>Spermatophyta</taxon>
        <taxon>Magnoliopsida</taxon>
        <taxon>eudicotyledons</taxon>
        <taxon>Gunneridae</taxon>
        <taxon>Pentapetalae</taxon>
        <taxon>asterids</taxon>
        <taxon>lamiids</taxon>
        <taxon>Lamiales</taxon>
        <taxon>Lamiaceae</taxon>
        <taxon>Nepetoideae</taxon>
        <taxon>Mentheae</taxon>
        <taxon>Salviinae</taxon>
        <taxon>Salvia</taxon>
        <taxon>Salvia subgen. Calosphace</taxon>
        <taxon>core Calosphace</taxon>
    </lineage>
</organism>
<dbReference type="InterPro" id="IPR039637">
    <property type="entry name" value="CNOT7/CNOT8/Pop2"/>
</dbReference>
<dbReference type="GO" id="GO:0004535">
    <property type="term" value="F:poly(A)-specific ribonuclease activity"/>
    <property type="evidence" value="ECO:0007669"/>
    <property type="project" value="InterPro"/>
</dbReference>
<dbReference type="SUPFAM" id="SSF53098">
    <property type="entry name" value="Ribonuclease H-like"/>
    <property type="match status" value="1"/>
</dbReference>
<dbReference type="InterPro" id="IPR036397">
    <property type="entry name" value="RNaseH_sf"/>
</dbReference>
<name>A0A8X8WC48_SALSN</name>
<accession>A0A8X8WC48</accession>
<keyword evidence="2" id="KW-1185">Reference proteome</keyword>
<dbReference type="Proteomes" id="UP000298416">
    <property type="component" value="Unassembled WGS sequence"/>
</dbReference>
<dbReference type="GO" id="GO:0003676">
    <property type="term" value="F:nucleic acid binding"/>
    <property type="evidence" value="ECO:0007669"/>
    <property type="project" value="InterPro"/>
</dbReference>
<dbReference type="Gene3D" id="3.30.420.10">
    <property type="entry name" value="Ribonuclease H-like superfamily/Ribonuclease H"/>
    <property type="match status" value="1"/>
</dbReference>
<proteinExistence type="predicted"/>
<dbReference type="InterPro" id="IPR012337">
    <property type="entry name" value="RNaseH-like_sf"/>
</dbReference>
<dbReference type="AlphaFoldDB" id="A0A8X8WC48"/>
<sequence length="212" mass="23670">MDSEFPGTIYKPEGSVSSLSAANLYALMKKNVDALNIIQLSLTLSDAHGNLPTLGTPATFYFNFRDFDSDYDPYNPESIAFLRDQGINFADHKRRGINSRFLKSGLGTGRAWVTFHGLYDFGFLIKILTRHNHVQELFGDPGLRFEAHHPLLCASRWARSLSVERAGGKSHHAGSDSLLTMQLFTRLLLNSNYASACAMLRQFNSLLYGLTC</sequence>
<evidence type="ECO:0000313" key="2">
    <source>
        <dbReference type="Proteomes" id="UP000298416"/>
    </source>
</evidence>
<protein>
    <submittedName>
        <fullName evidence="1">Uncharacterized protein</fullName>
    </submittedName>
</protein>
<dbReference type="EMBL" id="PNBA02000019">
    <property type="protein sequence ID" value="KAG6391321.1"/>
    <property type="molecule type" value="Genomic_DNA"/>
</dbReference>
<dbReference type="PANTHER" id="PTHR10797">
    <property type="entry name" value="CCR4-NOT TRANSCRIPTION COMPLEX SUBUNIT"/>
    <property type="match status" value="1"/>
</dbReference>
<evidence type="ECO:0000313" key="1">
    <source>
        <dbReference type="EMBL" id="KAG6391321.1"/>
    </source>
</evidence>
<reference evidence="1" key="1">
    <citation type="submission" date="2018-01" db="EMBL/GenBank/DDBJ databases">
        <authorList>
            <person name="Mao J.F."/>
        </authorList>
    </citation>
    <scope>NUCLEOTIDE SEQUENCE</scope>
    <source>
        <strain evidence="1">Huo1</strain>
        <tissue evidence="1">Leaf</tissue>
    </source>
</reference>
<reference evidence="1" key="2">
    <citation type="submission" date="2020-08" db="EMBL/GenBank/DDBJ databases">
        <title>Plant Genome Project.</title>
        <authorList>
            <person name="Zhang R.-G."/>
        </authorList>
    </citation>
    <scope>NUCLEOTIDE SEQUENCE</scope>
    <source>
        <strain evidence="1">Huo1</strain>
        <tissue evidence="1">Leaf</tissue>
    </source>
</reference>
<dbReference type="GO" id="GO:0030014">
    <property type="term" value="C:CCR4-NOT complex"/>
    <property type="evidence" value="ECO:0007669"/>
    <property type="project" value="InterPro"/>
</dbReference>
<gene>
    <name evidence="1" type="ORF">SASPL_149075</name>
</gene>
<comment type="caution">
    <text evidence="1">The sequence shown here is derived from an EMBL/GenBank/DDBJ whole genome shotgun (WGS) entry which is preliminary data.</text>
</comment>